<dbReference type="OrthoDB" id="1112700at2759"/>
<dbReference type="PROSITE" id="PS51375">
    <property type="entry name" value="PPR"/>
    <property type="match status" value="2"/>
</dbReference>
<comment type="caution">
    <text evidence="4">The sequence shown here is derived from an EMBL/GenBank/DDBJ whole genome shotgun (WGS) entry which is preliminary data.</text>
</comment>
<evidence type="ECO:0000313" key="5">
    <source>
        <dbReference type="Proteomes" id="UP000467841"/>
    </source>
</evidence>
<organism evidence="4 5">
    <name type="scientific">Microthlaspi erraticum</name>
    <dbReference type="NCBI Taxonomy" id="1685480"/>
    <lineage>
        <taxon>Eukaryota</taxon>
        <taxon>Viridiplantae</taxon>
        <taxon>Streptophyta</taxon>
        <taxon>Embryophyta</taxon>
        <taxon>Tracheophyta</taxon>
        <taxon>Spermatophyta</taxon>
        <taxon>Magnoliopsida</taxon>
        <taxon>eudicotyledons</taxon>
        <taxon>Gunneridae</taxon>
        <taxon>Pentapetalae</taxon>
        <taxon>rosids</taxon>
        <taxon>malvids</taxon>
        <taxon>Brassicales</taxon>
        <taxon>Brassicaceae</taxon>
        <taxon>Coluteocarpeae</taxon>
        <taxon>Microthlaspi</taxon>
    </lineage>
</organism>
<reference evidence="4" key="1">
    <citation type="submission" date="2020-01" db="EMBL/GenBank/DDBJ databases">
        <authorList>
            <person name="Mishra B."/>
        </authorList>
    </citation>
    <scope>NUCLEOTIDE SEQUENCE [LARGE SCALE GENOMIC DNA]</scope>
</reference>
<dbReference type="Pfam" id="PF13041">
    <property type="entry name" value="PPR_2"/>
    <property type="match status" value="1"/>
</dbReference>
<sequence>MIRRWSGKALKFGQPHFPETAAAIEISLTERLRSGLVDIKADDAVELFQSMLRSRPLPSVIDFNNCLVALPKQKVRYRFRSLKQMEFQGIAYDLYSLNIMINCFCRLRKLSSAFSVLGKMLKLGYEPDTVTFSTLMNGLCLEGRVSEALTLVDRMVAMELTPVS</sequence>
<proteinExistence type="inferred from homology"/>
<dbReference type="Gene3D" id="1.25.40.10">
    <property type="entry name" value="Tetratricopeptide repeat domain"/>
    <property type="match status" value="1"/>
</dbReference>
<name>A0A6D2JC96_9BRAS</name>
<dbReference type="AlphaFoldDB" id="A0A6D2JC96"/>
<keyword evidence="5" id="KW-1185">Reference proteome</keyword>
<dbReference type="InterPro" id="IPR002885">
    <property type="entry name" value="PPR_rpt"/>
</dbReference>
<evidence type="ECO:0008006" key="6">
    <source>
        <dbReference type="Google" id="ProtNLM"/>
    </source>
</evidence>
<dbReference type="Proteomes" id="UP000467841">
    <property type="component" value="Unassembled WGS sequence"/>
</dbReference>
<protein>
    <recommendedName>
        <fullName evidence="6">Pentacotripeptide-repeat region of PRORP domain-containing protein</fullName>
    </recommendedName>
</protein>
<dbReference type="PANTHER" id="PTHR47941">
    <property type="entry name" value="PENTATRICOPEPTIDE REPEAT-CONTAINING PROTEIN 3, MITOCHONDRIAL"/>
    <property type="match status" value="1"/>
</dbReference>
<dbReference type="NCBIfam" id="TIGR00756">
    <property type="entry name" value="PPR"/>
    <property type="match status" value="2"/>
</dbReference>
<dbReference type="EMBL" id="CACVBM020001207">
    <property type="protein sequence ID" value="CAA7039194.1"/>
    <property type="molecule type" value="Genomic_DNA"/>
</dbReference>
<evidence type="ECO:0000313" key="4">
    <source>
        <dbReference type="EMBL" id="CAA7039194.1"/>
    </source>
</evidence>
<evidence type="ECO:0000256" key="1">
    <source>
        <dbReference type="ARBA" id="ARBA00007626"/>
    </source>
</evidence>
<feature type="repeat" description="PPR" evidence="3">
    <location>
        <begin position="93"/>
        <end position="127"/>
    </location>
</feature>
<evidence type="ECO:0000256" key="3">
    <source>
        <dbReference type="PROSITE-ProRule" id="PRU00708"/>
    </source>
</evidence>
<keyword evidence="2" id="KW-0677">Repeat</keyword>
<gene>
    <name evidence="4" type="ORF">MERR_LOCUS26429</name>
</gene>
<comment type="similarity">
    <text evidence="1">Belongs to the PPR family. P subfamily.</text>
</comment>
<dbReference type="InterPro" id="IPR011990">
    <property type="entry name" value="TPR-like_helical_dom_sf"/>
</dbReference>
<feature type="repeat" description="PPR" evidence="3">
    <location>
        <begin position="128"/>
        <end position="162"/>
    </location>
</feature>
<evidence type="ECO:0000256" key="2">
    <source>
        <dbReference type="ARBA" id="ARBA00022737"/>
    </source>
</evidence>
<accession>A0A6D2JC96</accession>